<sequence length="404" mass="46149">MKLIRRILLTLFIFILLVSLIAGVFFRREARRLYYVITLFDQDKISQNFRGIVDIFPTSVVKKPDRPNRFPYATSRIQLPAYFSHEDSTINTQNFLDYTLTDGLLIIHHDTIVFEQYSNGFSETDHHISWSMSKSFISALFGIAISEGKIKSIEQTVTEYLPELKGTGYDGVRIKDVLQMSTGVGFNEDYGDFNSDINRMGRYLALGMSMDDFAASLKRERTPGTYNHYVSVNTHVLGMILKRVTGQSIAQYMEERLWQKIGAESDGYWIVDDTGMEFVLGGLNLIMRDYAKIGQLYLDSGRWQGQQIVPESWVLASITPDAPHLIPGSPNSNRPSGYGYQWWIPEGGDDEFLAQGIYNQFIYVDPDKALVLVKLSSNYRFKKEKISSRNITLSFFRTIAEGLN</sequence>
<evidence type="ECO:0000313" key="3">
    <source>
        <dbReference type="Proteomes" id="UP001172083"/>
    </source>
</evidence>
<keyword evidence="3" id="KW-1185">Reference proteome</keyword>
<dbReference type="SUPFAM" id="SSF56601">
    <property type="entry name" value="beta-lactamase/transpeptidase-like"/>
    <property type="match status" value="1"/>
</dbReference>
<dbReference type="EMBL" id="JAUJEB010000010">
    <property type="protein sequence ID" value="MDN5216646.1"/>
    <property type="molecule type" value="Genomic_DNA"/>
</dbReference>
<accession>A0ABT8LHH6</accession>
<protein>
    <submittedName>
        <fullName evidence="2">Serine hydrolase</fullName>
        <ecNumber evidence="2">3.-.-.-</ecNumber>
    </submittedName>
</protein>
<proteinExistence type="predicted"/>
<dbReference type="PANTHER" id="PTHR43283">
    <property type="entry name" value="BETA-LACTAMASE-RELATED"/>
    <property type="match status" value="1"/>
</dbReference>
<evidence type="ECO:0000313" key="2">
    <source>
        <dbReference type="EMBL" id="MDN5216646.1"/>
    </source>
</evidence>
<name>A0ABT8LHH6_9BACT</name>
<evidence type="ECO:0000259" key="1">
    <source>
        <dbReference type="Pfam" id="PF00144"/>
    </source>
</evidence>
<dbReference type="EC" id="3.-.-.-" evidence="2"/>
<dbReference type="PANTHER" id="PTHR43283:SF14">
    <property type="entry name" value="BLL8153 PROTEIN"/>
    <property type="match status" value="1"/>
</dbReference>
<dbReference type="Pfam" id="PF00144">
    <property type="entry name" value="Beta-lactamase"/>
    <property type="match status" value="1"/>
</dbReference>
<dbReference type="InterPro" id="IPR001466">
    <property type="entry name" value="Beta-lactam-related"/>
</dbReference>
<dbReference type="InterPro" id="IPR012338">
    <property type="entry name" value="Beta-lactam/transpept-like"/>
</dbReference>
<dbReference type="Proteomes" id="UP001172083">
    <property type="component" value="Unassembled WGS sequence"/>
</dbReference>
<keyword evidence="2" id="KW-0378">Hydrolase</keyword>
<organism evidence="2 3">
    <name type="scientific">Agaribacillus aureus</name>
    <dbReference type="NCBI Taxonomy" id="3051825"/>
    <lineage>
        <taxon>Bacteria</taxon>
        <taxon>Pseudomonadati</taxon>
        <taxon>Bacteroidota</taxon>
        <taxon>Cytophagia</taxon>
        <taxon>Cytophagales</taxon>
        <taxon>Splendidivirgaceae</taxon>
        <taxon>Agaribacillus</taxon>
    </lineage>
</organism>
<dbReference type="InterPro" id="IPR050789">
    <property type="entry name" value="Diverse_Enzym_Activities"/>
</dbReference>
<gene>
    <name evidence="2" type="ORF">QQ020_31545</name>
</gene>
<dbReference type="Gene3D" id="3.40.710.10">
    <property type="entry name" value="DD-peptidase/beta-lactamase superfamily"/>
    <property type="match status" value="1"/>
</dbReference>
<comment type="caution">
    <text evidence="2">The sequence shown here is derived from an EMBL/GenBank/DDBJ whole genome shotgun (WGS) entry which is preliminary data.</text>
</comment>
<dbReference type="GO" id="GO:0016787">
    <property type="term" value="F:hydrolase activity"/>
    <property type="evidence" value="ECO:0007669"/>
    <property type="project" value="UniProtKB-KW"/>
</dbReference>
<feature type="domain" description="Beta-lactamase-related" evidence="1">
    <location>
        <begin position="104"/>
        <end position="377"/>
    </location>
</feature>
<reference evidence="2" key="1">
    <citation type="submission" date="2023-06" db="EMBL/GenBank/DDBJ databases">
        <title>Genomic of Agaribacillus aureum.</title>
        <authorList>
            <person name="Wang G."/>
        </authorList>
    </citation>
    <scope>NUCLEOTIDE SEQUENCE</scope>
    <source>
        <strain evidence="2">BMA12</strain>
    </source>
</reference>
<dbReference type="RefSeq" id="WP_346761984.1">
    <property type="nucleotide sequence ID" value="NZ_JAUJEB010000010.1"/>
</dbReference>